<keyword evidence="5" id="KW-0158">Chromosome</keyword>
<dbReference type="GO" id="GO:0005694">
    <property type="term" value="C:chromosome"/>
    <property type="evidence" value="ECO:0007669"/>
    <property type="project" value="UniProtKB-SubCell"/>
</dbReference>
<reference evidence="13" key="2">
    <citation type="submission" date="2008-12" db="EMBL/GenBank/DDBJ databases">
        <title>Improved gene annotation of the rice (Oryza sativa) genomes.</title>
        <authorList>
            <person name="Wang J."/>
            <person name="Li R."/>
            <person name="Fan W."/>
            <person name="Huang Q."/>
            <person name="Zhang J."/>
            <person name="Zhou Y."/>
            <person name="Hu Y."/>
            <person name="Zi S."/>
            <person name="Li J."/>
            <person name="Ni P."/>
            <person name="Zheng H."/>
            <person name="Zhang Y."/>
            <person name="Zhao M."/>
            <person name="Hao Q."/>
            <person name="McDermott J."/>
            <person name="Samudrala R."/>
            <person name="Kristiansen K."/>
            <person name="Wong G.K.-S."/>
        </authorList>
    </citation>
    <scope>NUCLEOTIDE SEQUENCE</scope>
</reference>
<dbReference type="SUPFAM" id="SSF52540">
    <property type="entry name" value="P-loop containing nucleoside triphosphate hydrolases"/>
    <property type="match status" value="2"/>
</dbReference>
<keyword evidence="8 10" id="KW-0175">Coiled coil</keyword>
<evidence type="ECO:0000256" key="6">
    <source>
        <dbReference type="ARBA" id="ARBA00022741"/>
    </source>
</evidence>
<evidence type="ECO:0000256" key="5">
    <source>
        <dbReference type="ARBA" id="ARBA00022454"/>
    </source>
</evidence>
<feature type="domain" description="RecF/RecN/SMC N-terminal" evidence="12">
    <location>
        <begin position="40"/>
        <end position="1006"/>
    </location>
</feature>
<feature type="coiled-coil region" evidence="10">
    <location>
        <begin position="769"/>
        <end position="810"/>
    </location>
</feature>
<feature type="compositionally biased region" description="Pro residues" evidence="11">
    <location>
        <begin position="20"/>
        <end position="29"/>
    </location>
</feature>
<dbReference type="PANTHER" id="PTHR45916:SF1">
    <property type="entry name" value="STRUCTURAL MAINTENANCE OF CHROMOSOMES PROTEIN 5"/>
    <property type="match status" value="1"/>
</dbReference>
<keyword evidence="7" id="KW-0067">ATP-binding</keyword>
<evidence type="ECO:0000256" key="1">
    <source>
        <dbReference type="ARBA" id="ARBA00004123"/>
    </source>
</evidence>
<evidence type="ECO:0000256" key="8">
    <source>
        <dbReference type="ARBA" id="ARBA00023054"/>
    </source>
</evidence>
<evidence type="ECO:0000256" key="9">
    <source>
        <dbReference type="ARBA" id="ARBA00023242"/>
    </source>
</evidence>
<dbReference type="Pfam" id="PF02463">
    <property type="entry name" value="SMC_N"/>
    <property type="match status" value="1"/>
</dbReference>
<dbReference type="InterPro" id="IPR027417">
    <property type="entry name" value="P-loop_NTPase"/>
</dbReference>
<dbReference type="EMBL" id="CM000142">
    <property type="protein sequence ID" value="EEE64923.1"/>
    <property type="molecule type" value="Genomic_DNA"/>
</dbReference>
<evidence type="ECO:0000256" key="7">
    <source>
        <dbReference type="ARBA" id="ARBA00022840"/>
    </source>
</evidence>
<dbReference type="GO" id="GO:0005524">
    <property type="term" value="F:ATP binding"/>
    <property type="evidence" value="ECO:0007669"/>
    <property type="project" value="UniProtKB-KW"/>
</dbReference>
<feature type="region of interest" description="Disordered" evidence="11">
    <location>
        <begin position="1"/>
        <end position="36"/>
    </location>
</feature>
<dbReference type="GO" id="GO:0005634">
    <property type="term" value="C:nucleus"/>
    <property type="evidence" value="ECO:0007669"/>
    <property type="project" value="UniProtKB-SubCell"/>
</dbReference>
<dbReference type="AlphaFoldDB" id="B9FLY0"/>
<proteinExistence type="inferred from homology"/>
<dbReference type="GO" id="GO:0006310">
    <property type="term" value="P:DNA recombination"/>
    <property type="evidence" value="ECO:0007669"/>
    <property type="project" value="UniProtKB-KW"/>
</dbReference>
<evidence type="ECO:0000313" key="13">
    <source>
        <dbReference type="EMBL" id="EEE64923.1"/>
    </source>
</evidence>
<feature type="region of interest" description="Disordered" evidence="11">
    <location>
        <begin position="1073"/>
        <end position="1103"/>
    </location>
</feature>
<dbReference type="InterPro" id="IPR003395">
    <property type="entry name" value="RecF/RecN/SMC_N"/>
</dbReference>
<keyword evidence="9" id="KW-0539">Nucleus</keyword>
<comment type="subcellular location">
    <subcellularLocation>
        <location evidence="2">Chromosome</location>
    </subcellularLocation>
    <subcellularLocation>
        <location evidence="1">Nucleus</location>
    </subcellularLocation>
</comment>
<evidence type="ECO:0000256" key="10">
    <source>
        <dbReference type="SAM" id="Coils"/>
    </source>
</evidence>
<dbReference type="PANTHER" id="PTHR45916">
    <property type="entry name" value="STRUCTURAL MAINTENANCE OF CHROMOSOMES PROTEIN 5"/>
    <property type="match status" value="1"/>
</dbReference>
<feature type="coiled-coil region" evidence="10">
    <location>
        <begin position="210"/>
        <end position="290"/>
    </location>
</feature>
<evidence type="ECO:0000256" key="11">
    <source>
        <dbReference type="SAM" id="MobiDB-lite"/>
    </source>
</evidence>
<dbReference type="FunFam" id="3.40.50.300:FF:001301">
    <property type="entry name" value="Structural maintenance of chromosomes 5"/>
    <property type="match status" value="1"/>
</dbReference>
<feature type="coiled-coil region" evidence="10">
    <location>
        <begin position="333"/>
        <end position="443"/>
    </location>
</feature>
<dbReference type="Proteomes" id="UP000007752">
    <property type="component" value="Chromosome 5"/>
</dbReference>
<comment type="similarity">
    <text evidence="3">Belongs to the SMC family. SMC5 subfamily.</text>
</comment>
<keyword evidence="6" id="KW-0547">Nucleotide-binding</keyword>
<evidence type="ECO:0000256" key="4">
    <source>
        <dbReference type="ARBA" id="ARBA00018687"/>
    </source>
</evidence>
<evidence type="ECO:0000259" key="12">
    <source>
        <dbReference type="Pfam" id="PF02463"/>
    </source>
</evidence>
<name>B9FLY0_ORYSJ</name>
<evidence type="ECO:0000256" key="3">
    <source>
        <dbReference type="ARBA" id="ARBA00010171"/>
    </source>
</evidence>
<feature type="coiled-coil region" evidence="10">
    <location>
        <begin position="644"/>
        <end position="685"/>
    </location>
</feature>
<dbReference type="GO" id="GO:0051276">
    <property type="term" value="P:chromosome organization"/>
    <property type="evidence" value="ECO:0007669"/>
    <property type="project" value="UniProtKB-ARBA"/>
</dbReference>
<accession>B9FLY0</accession>
<organism evidence="13">
    <name type="scientific">Oryza sativa subsp. japonica</name>
    <name type="common">Rice</name>
    <dbReference type="NCBI Taxonomy" id="39947"/>
    <lineage>
        <taxon>Eukaryota</taxon>
        <taxon>Viridiplantae</taxon>
        <taxon>Streptophyta</taxon>
        <taxon>Embryophyta</taxon>
        <taxon>Tracheophyta</taxon>
        <taxon>Spermatophyta</taxon>
        <taxon>Magnoliopsida</taxon>
        <taxon>Liliopsida</taxon>
        <taxon>Poales</taxon>
        <taxon>Poaceae</taxon>
        <taxon>BOP clade</taxon>
        <taxon>Oryzoideae</taxon>
        <taxon>Oryzeae</taxon>
        <taxon>Oryzinae</taxon>
        <taxon>Oryza</taxon>
        <taxon>Oryza sativa</taxon>
    </lineage>
</organism>
<protein>
    <recommendedName>
        <fullName evidence="4">Structural maintenance of chromosomes protein 5</fullName>
    </recommendedName>
</protein>
<gene>
    <name evidence="13" type="ORF">OsJ_19783</name>
</gene>
<dbReference type="Gene3D" id="3.40.50.300">
    <property type="entry name" value="P-loop containing nucleotide triphosphate hydrolases"/>
    <property type="match status" value="2"/>
</dbReference>
<reference evidence="13" key="1">
    <citation type="journal article" date="2005" name="PLoS Biol.">
        <title>The genomes of Oryza sativa: a history of duplications.</title>
        <authorList>
            <person name="Yu J."/>
            <person name="Wang J."/>
            <person name="Lin W."/>
            <person name="Li S."/>
            <person name="Li H."/>
            <person name="Zhou J."/>
            <person name="Ni P."/>
            <person name="Dong W."/>
            <person name="Hu S."/>
            <person name="Zeng C."/>
            <person name="Zhang J."/>
            <person name="Zhang Y."/>
            <person name="Li R."/>
            <person name="Xu Z."/>
            <person name="Li S."/>
            <person name="Li X."/>
            <person name="Zheng H."/>
            <person name="Cong L."/>
            <person name="Lin L."/>
            <person name="Yin J."/>
            <person name="Geng J."/>
            <person name="Li G."/>
            <person name="Shi J."/>
            <person name="Liu J."/>
            <person name="Lv H."/>
            <person name="Li J."/>
            <person name="Wang J."/>
            <person name="Deng Y."/>
            <person name="Ran L."/>
            <person name="Shi X."/>
            <person name="Wang X."/>
            <person name="Wu Q."/>
            <person name="Li C."/>
            <person name="Ren X."/>
            <person name="Wang J."/>
            <person name="Wang X."/>
            <person name="Li D."/>
            <person name="Liu D."/>
            <person name="Zhang X."/>
            <person name="Ji Z."/>
            <person name="Zhao W."/>
            <person name="Sun Y."/>
            <person name="Zhang Z."/>
            <person name="Bao J."/>
            <person name="Han Y."/>
            <person name="Dong L."/>
            <person name="Ji J."/>
            <person name="Chen P."/>
            <person name="Wu S."/>
            <person name="Liu J."/>
            <person name="Xiao Y."/>
            <person name="Bu D."/>
            <person name="Tan J."/>
            <person name="Yang L."/>
            <person name="Ye C."/>
            <person name="Zhang J."/>
            <person name="Xu J."/>
            <person name="Zhou Y."/>
            <person name="Yu Y."/>
            <person name="Zhang B."/>
            <person name="Zhuang S."/>
            <person name="Wei H."/>
            <person name="Liu B."/>
            <person name="Lei M."/>
            <person name="Yu H."/>
            <person name="Li Y."/>
            <person name="Xu H."/>
            <person name="Wei S."/>
            <person name="He X."/>
            <person name="Fang L."/>
            <person name="Zhang Z."/>
            <person name="Zhang Y."/>
            <person name="Huang X."/>
            <person name="Su Z."/>
            <person name="Tong W."/>
            <person name="Li J."/>
            <person name="Tong Z."/>
            <person name="Li S."/>
            <person name="Ye J."/>
            <person name="Wang L."/>
            <person name="Fang L."/>
            <person name="Lei T."/>
            <person name="Chen C."/>
            <person name="Chen H."/>
            <person name="Xu Z."/>
            <person name="Li H."/>
            <person name="Huang H."/>
            <person name="Zhang F."/>
            <person name="Xu H."/>
            <person name="Li N."/>
            <person name="Zhao C."/>
            <person name="Li S."/>
            <person name="Dong L."/>
            <person name="Huang Y."/>
            <person name="Li L."/>
            <person name="Xi Y."/>
            <person name="Qi Q."/>
            <person name="Li W."/>
            <person name="Zhang B."/>
            <person name="Hu W."/>
            <person name="Zhang Y."/>
            <person name="Tian X."/>
            <person name="Jiao Y."/>
            <person name="Liang X."/>
            <person name="Jin J."/>
            <person name="Gao L."/>
            <person name="Zheng W."/>
            <person name="Hao B."/>
            <person name="Liu S."/>
            <person name="Wang W."/>
            <person name="Yuan L."/>
            <person name="Cao M."/>
            <person name="McDermott J."/>
            <person name="Samudrala R."/>
            <person name="Wang J."/>
            <person name="Wong G.K."/>
            <person name="Yang H."/>
        </authorList>
    </citation>
    <scope>NUCLEOTIDE SEQUENCE [LARGE SCALE GENOMIC DNA]</scope>
</reference>
<sequence>MASSRAAKRPKVDPSSSSSAPPPPPPPPQRGDDDYVPGNIVEIELCNFMTYDHLTCRPGPRLNLVVGPNGSGKSSLVCAIALALAADPAILGRASSVAAFVKRGEDSGHVKISLRGNTPDHKLCITRKVDTNNKSEWQLDGTTVPKKEVIDLIKKFNIQVNNLTQFLPQDRVCEFAKLTPIQLLEETEKAVGDPNLPIQHRQLIDRSKELKILQVAVKQKEQTLNNLKALNAELEKDVERVRQRDRLLKKAELMKKKLPWLKYDMKKKEYKEAQEKEKTEKKKMEEVAKIWEDSKGPVEELKKKKMSHTSNTKRINSHMAENMKRRQDITHKELQLKGQLRATLEDIEDLKRQERSRQQRILKAKEALAAAERELDDLQPYEAPKAEMIQLTEEIARLTCDINELKRKKTDMESQLVRERENLRNCSDRLKQMENKNNKLLQALRYSGAEKINEAYNWVQDNRHMFRAEVYGPVLLEVNVQDKVHASYLEGHVASYIWKSFITQDASDRDLLVRQMKQYDIPVLNFMGDKGIRREPFNITLEMQQVGIYSRLDQVFEAPPAVKDVLISQANLDRSYIGTDETHNRADDVPKLGISDFWTPDNHYRWSRSRYGGHLSAFVDAVNPSRLFMCNLDVIDSERLRSQKDKHIKDIDGMDEDLKKLLKEQRQLEDEAAKIRRKKEEITDTMMFEKKRQEETRRRVDIKRRMLETIYKEEDMESSKRKFVDQAAKLNDQRYELVLKLKDLLIEAVALKWSCTQKNMASIELDTKIWEMEKDVKKLEKNAIEAAKEYENCKRKTQEHKQQLSNAKQHAESIAMITEDLAKKFLEMPTTIEELDCAIQDTESEANSMLFLNQNVLLEYQSRQREIESISIKLEDDKGECERCYSDIEATKGKWLPTLRTLVSKINSTFSRNFQEMAVAGEVSLDEHGLDFEQYGILIKVKFRQTGQLQVLSAHHQSGGERSVSTILYLVSLQDLTNCPFRVVDEINQGMDPINERKMFQQLVRAASQPNTPQCFLLTPKLLPDLEYSDACSILNIMNGPWIEKPAKAWSTGDCWRTVMSISISKKMRPESDVCPSRAEAKELGNPRVTGPHQWNWSKDGKK</sequence>
<evidence type="ECO:0000256" key="2">
    <source>
        <dbReference type="ARBA" id="ARBA00004286"/>
    </source>
</evidence>